<dbReference type="EMBL" id="JANTQA010000012">
    <property type="protein sequence ID" value="KAJ3450123.1"/>
    <property type="molecule type" value="Genomic_DNA"/>
</dbReference>
<feature type="compositionally biased region" description="Polar residues" evidence="1">
    <location>
        <begin position="12"/>
        <end position="24"/>
    </location>
</feature>
<sequence length="282" mass="34216">MSKKKQKERVNSNKTTFSFSNLFKTENKQDQKKKKKQRSLSRLPPWDLFSQDEVQSKELQKEILYLSKKTSNFTKPPPHKNPEEFQFILERYKDLRNQCLKYDARLVRIRNYLIEISSRVDEFTFWKHYFWRVMILAKESEKNRIIRQCQKDSSQINSIKKTESELFPDPDSWMNLEQEIEEELSKLGIIYENKEESNTESKNYQQTNDDNKVWDETFLQELQSDLNSSQITQEKSKKNLKEIDDKWLEEFKKEIETNTEKEKENENENVNENENKKKKKKK</sequence>
<gene>
    <name evidence="2" type="ORF">M0812_06290</name>
</gene>
<evidence type="ECO:0000256" key="1">
    <source>
        <dbReference type="SAM" id="MobiDB-lite"/>
    </source>
</evidence>
<dbReference type="SUPFAM" id="SSF140383">
    <property type="entry name" value="BSD domain-like"/>
    <property type="match status" value="1"/>
</dbReference>
<proteinExistence type="predicted"/>
<name>A0AAV8AC88_9EUKA</name>
<evidence type="ECO:0000313" key="3">
    <source>
        <dbReference type="Proteomes" id="UP001146793"/>
    </source>
</evidence>
<feature type="compositionally biased region" description="Basic and acidic residues" evidence="1">
    <location>
        <begin position="255"/>
        <end position="266"/>
    </location>
</feature>
<feature type="region of interest" description="Disordered" evidence="1">
    <location>
        <begin position="1"/>
        <end position="40"/>
    </location>
</feature>
<accession>A0AAV8AC88</accession>
<dbReference type="Gene3D" id="1.10.3970.10">
    <property type="entry name" value="BSD domain"/>
    <property type="match status" value="1"/>
</dbReference>
<dbReference type="InterPro" id="IPR035925">
    <property type="entry name" value="BSD_dom_sf"/>
</dbReference>
<comment type="caution">
    <text evidence="2">The sequence shown here is derived from an EMBL/GenBank/DDBJ whole genome shotgun (WGS) entry which is preliminary data.</text>
</comment>
<feature type="region of interest" description="Disordered" evidence="1">
    <location>
        <begin position="255"/>
        <end position="282"/>
    </location>
</feature>
<dbReference type="AlphaFoldDB" id="A0AAV8AC88"/>
<organism evidence="2 3">
    <name type="scientific">Anaeramoeba flamelloides</name>
    <dbReference type="NCBI Taxonomy" id="1746091"/>
    <lineage>
        <taxon>Eukaryota</taxon>
        <taxon>Metamonada</taxon>
        <taxon>Anaeramoebidae</taxon>
        <taxon>Anaeramoeba</taxon>
    </lineage>
</organism>
<evidence type="ECO:0000313" key="2">
    <source>
        <dbReference type="EMBL" id="KAJ3450123.1"/>
    </source>
</evidence>
<dbReference type="Proteomes" id="UP001146793">
    <property type="component" value="Unassembled WGS sequence"/>
</dbReference>
<reference evidence="2" key="1">
    <citation type="submission" date="2022-08" db="EMBL/GenBank/DDBJ databases">
        <title>Novel sulphate-reducing endosymbionts in the free-living metamonad Anaeramoeba.</title>
        <authorList>
            <person name="Jerlstrom-Hultqvist J."/>
            <person name="Cepicka I."/>
            <person name="Gallot-Lavallee L."/>
            <person name="Salas-Leiva D."/>
            <person name="Curtis B.A."/>
            <person name="Zahonova K."/>
            <person name="Pipaliya S."/>
            <person name="Dacks J."/>
            <person name="Roger A.J."/>
        </authorList>
    </citation>
    <scope>NUCLEOTIDE SEQUENCE</scope>
    <source>
        <strain evidence="2">Busselton2</strain>
    </source>
</reference>
<protein>
    <submittedName>
        <fullName evidence="2">Synapse-associated protein</fullName>
    </submittedName>
</protein>